<evidence type="ECO:0000256" key="7">
    <source>
        <dbReference type="HAMAP-Rule" id="MF_01405"/>
    </source>
</evidence>
<sequence length="204" mass="21945">MKSSWAAELVLATGNPGKVREWEGLLRGRGIRLRLPGERLEVEEDGASYLENALKKARSYAEVSPGLPVLAEDSGLEVRALDMGPGVFSARVGSCDEDRIRWLLGRLAGEADRWARFVCVAVLLLPDGRAFSFRGELEGAIACAPEGEGGFGYDPVFIPRGVDVTLAQAGDLKDRISHRARAAAKLALFAPLVIESMVEPSAGR</sequence>
<keyword evidence="4 7" id="KW-0378">Hydrolase</keyword>
<dbReference type="GO" id="GO:0036222">
    <property type="term" value="F:XTP diphosphatase activity"/>
    <property type="evidence" value="ECO:0007669"/>
    <property type="project" value="UniProtKB-UniRule"/>
</dbReference>
<feature type="binding site" evidence="7">
    <location>
        <begin position="13"/>
        <end position="18"/>
    </location>
    <ligand>
        <name>substrate</name>
    </ligand>
</feature>
<evidence type="ECO:0000256" key="1">
    <source>
        <dbReference type="ARBA" id="ARBA00008023"/>
    </source>
</evidence>
<evidence type="ECO:0000256" key="2">
    <source>
        <dbReference type="ARBA" id="ARBA00022723"/>
    </source>
</evidence>
<feature type="binding site" evidence="7">
    <location>
        <begin position="151"/>
        <end position="154"/>
    </location>
    <ligand>
        <name>substrate</name>
    </ligand>
</feature>
<dbReference type="PANTHER" id="PTHR11067:SF9">
    <property type="entry name" value="INOSINE TRIPHOSPHATE PYROPHOSPHATASE"/>
    <property type="match status" value="1"/>
</dbReference>
<dbReference type="GO" id="GO:0046872">
    <property type="term" value="F:metal ion binding"/>
    <property type="evidence" value="ECO:0007669"/>
    <property type="project" value="UniProtKB-KW"/>
</dbReference>
<comment type="catalytic activity">
    <reaction evidence="7">
        <text>dITP + H2O = dIMP + diphosphate + H(+)</text>
        <dbReference type="Rhea" id="RHEA:28342"/>
        <dbReference type="ChEBI" id="CHEBI:15377"/>
        <dbReference type="ChEBI" id="CHEBI:15378"/>
        <dbReference type="ChEBI" id="CHEBI:33019"/>
        <dbReference type="ChEBI" id="CHEBI:61194"/>
        <dbReference type="ChEBI" id="CHEBI:61382"/>
        <dbReference type="EC" id="3.6.1.66"/>
    </reaction>
</comment>
<feature type="binding site" evidence="7">
    <location>
        <position position="173"/>
    </location>
    <ligand>
        <name>substrate</name>
    </ligand>
</feature>
<feature type="binding site" evidence="7">
    <location>
        <position position="43"/>
    </location>
    <ligand>
        <name>Mg(2+)</name>
        <dbReference type="ChEBI" id="CHEBI:18420"/>
    </ligand>
</feature>
<evidence type="ECO:0000256" key="3">
    <source>
        <dbReference type="ARBA" id="ARBA00022741"/>
    </source>
</evidence>
<dbReference type="GO" id="GO:0017111">
    <property type="term" value="F:ribonucleoside triphosphate phosphatase activity"/>
    <property type="evidence" value="ECO:0007669"/>
    <property type="project" value="InterPro"/>
</dbReference>
<proteinExistence type="inferred from homology"/>
<keyword evidence="3 7" id="KW-0547">Nucleotide-binding</keyword>
<evidence type="ECO:0000313" key="9">
    <source>
        <dbReference type="Proteomes" id="UP000005730"/>
    </source>
</evidence>
<dbReference type="Pfam" id="PF01725">
    <property type="entry name" value="Ham1p_like"/>
    <property type="match status" value="1"/>
</dbReference>
<dbReference type="PANTHER" id="PTHR11067">
    <property type="entry name" value="INOSINE TRIPHOSPHATE PYROPHOSPHATASE/HAM1 PROTEIN"/>
    <property type="match status" value="1"/>
</dbReference>
<comment type="catalytic activity">
    <reaction evidence="7">
        <text>XTP + H2O = XMP + diphosphate + H(+)</text>
        <dbReference type="Rhea" id="RHEA:28610"/>
        <dbReference type="ChEBI" id="CHEBI:15377"/>
        <dbReference type="ChEBI" id="CHEBI:15378"/>
        <dbReference type="ChEBI" id="CHEBI:33019"/>
        <dbReference type="ChEBI" id="CHEBI:57464"/>
        <dbReference type="ChEBI" id="CHEBI:61314"/>
        <dbReference type="EC" id="3.6.1.66"/>
    </reaction>
</comment>
<dbReference type="EMBL" id="CM001377">
    <property type="protein sequence ID" value="EHM09412.1"/>
    <property type="molecule type" value="Genomic_DNA"/>
</dbReference>
<dbReference type="GO" id="GO:0009146">
    <property type="term" value="P:purine nucleoside triphosphate catabolic process"/>
    <property type="evidence" value="ECO:0007669"/>
    <property type="project" value="UniProtKB-UniRule"/>
</dbReference>
<comment type="function">
    <text evidence="7">Pyrophosphatase that catalyzes the hydrolysis of nucleoside triphosphates to their monophosphate derivatives, with a high preference for the non-canonical purine nucleotides XTP (xanthosine triphosphate), dITP (deoxyinosine triphosphate) and ITP. Seems to function as a house-cleaning enzyme that removes non-canonical purine nucleotides from the nucleotide pool, thus preventing their incorporation into DNA/RNA and avoiding chromosomal lesions.</text>
</comment>
<comment type="cofactor">
    <cofactor evidence="7">
        <name>Mg(2+)</name>
        <dbReference type="ChEBI" id="CHEBI:18420"/>
    </cofactor>
    <text evidence="7">Binds 1 Mg(2+) ion per subunit.</text>
</comment>
<protein>
    <recommendedName>
        <fullName evidence="7">dITP/XTP pyrophosphatase</fullName>
        <ecNumber evidence="7">3.6.1.66</ecNumber>
    </recommendedName>
    <alternativeName>
        <fullName evidence="7">Non-canonical purine NTP pyrophosphatase</fullName>
    </alternativeName>
    <alternativeName>
        <fullName evidence="7">Non-standard purine NTP pyrophosphatase</fullName>
    </alternativeName>
    <alternativeName>
        <fullName evidence="7">Nucleoside-triphosphate diphosphatase</fullName>
    </alternativeName>
    <alternativeName>
        <fullName evidence="7">Nucleoside-triphosphate pyrophosphatase</fullName>
        <shortName evidence="7">NTPase</shortName>
    </alternativeName>
</protein>
<feature type="active site" description="Proton acceptor" evidence="7">
    <location>
        <position position="73"/>
    </location>
</feature>
<comment type="subunit">
    <text evidence="7">Homodimer.</text>
</comment>
<accession>H0UNS6</accession>
<dbReference type="GO" id="GO:0005829">
    <property type="term" value="C:cytosol"/>
    <property type="evidence" value="ECO:0007669"/>
    <property type="project" value="TreeGrafter"/>
</dbReference>
<name>H0UNS6_9BACT</name>
<dbReference type="EC" id="3.6.1.66" evidence="7"/>
<keyword evidence="2 7" id="KW-0479">Metal-binding</keyword>
<dbReference type="GO" id="GO:0009117">
    <property type="term" value="P:nucleotide metabolic process"/>
    <property type="evidence" value="ECO:0007669"/>
    <property type="project" value="UniProtKB-KW"/>
</dbReference>
<dbReference type="HOGENOM" id="CLU_082080_0_0_0"/>
<dbReference type="STRING" id="926567.TheveDRAFT_0232"/>
<evidence type="ECO:0000256" key="6">
    <source>
        <dbReference type="ARBA" id="ARBA00023080"/>
    </source>
</evidence>
<dbReference type="AlphaFoldDB" id="H0UNS6"/>
<dbReference type="InterPro" id="IPR029001">
    <property type="entry name" value="ITPase-like_fam"/>
</dbReference>
<feature type="binding site" evidence="7">
    <location>
        <begin position="178"/>
        <end position="179"/>
    </location>
    <ligand>
        <name>substrate</name>
    </ligand>
</feature>
<dbReference type="GO" id="GO:0036220">
    <property type="term" value="F:ITP diphosphatase activity"/>
    <property type="evidence" value="ECO:0007669"/>
    <property type="project" value="UniProtKB-UniRule"/>
</dbReference>
<reference evidence="8 9" key="1">
    <citation type="submission" date="2011-10" db="EMBL/GenBank/DDBJ databases">
        <title>The Noncontiguous Finished genome of Thermanaerovibrio velox DSM 12556.</title>
        <authorList>
            <consortium name="US DOE Joint Genome Institute (JGI-PGF)"/>
            <person name="Lucas S."/>
            <person name="Copeland A."/>
            <person name="Lapidus A."/>
            <person name="Glavina del Rio T."/>
            <person name="Dalin E."/>
            <person name="Tice H."/>
            <person name="Bruce D."/>
            <person name="Goodwin L."/>
            <person name="Pitluck S."/>
            <person name="Peters L."/>
            <person name="Mikhailova N."/>
            <person name="Teshima H."/>
            <person name="Kyrpides N."/>
            <person name="Mavromatis K."/>
            <person name="Ivanova N."/>
            <person name="Markowitz V."/>
            <person name="Cheng J.-F."/>
            <person name="Hugenholtz P."/>
            <person name="Woyke T."/>
            <person name="Wu D."/>
            <person name="Spring S."/>
            <person name="Brambilla E.-M."/>
            <person name="Klenk H.-P."/>
            <person name="Eisen J.A."/>
        </authorList>
    </citation>
    <scope>NUCLEOTIDE SEQUENCE [LARGE SCALE GENOMIC DNA]</scope>
    <source>
        <strain evidence="8 9">DSM 12556</strain>
    </source>
</reference>
<evidence type="ECO:0000256" key="4">
    <source>
        <dbReference type="ARBA" id="ARBA00022801"/>
    </source>
</evidence>
<feature type="binding site" evidence="7">
    <location>
        <position position="73"/>
    </location>
    <ligand>
        <name>Mg(2+)</name>
        <dbReference type="ChEBI" id="CHEBI:18420"/>
    </ligand>
</feature>
<keyword evidence="6 7" id="KW-0546">Nucleotide metabolism</keyword>
<dbReference type="OrthoDB" id="9807456at2"/>
<organism evidence="8 9">
    <name type="scientific">Thermanaerovibrio velox DSM 12556</name>
    <dbReference type="NCBI Taxonomy" id="926567"/>
    <lineage>
        <taxon>Bacteria</taxon>
        <taxon>Thermotogati</taxon>
        <taxon>Synergistota</taxon>
        <taxon>Synergistia</taxon>
        <taxon>Synergistales</taxon>
        <taxon>Synergistaceae</taxon>
        <taxon>Thermanaerovibrio</taxon>
    </lineage>
</organism>
<dbReference type="CDD" id="cd00515">
    <property type="entry name" value="HAM1"/>
    <property type="match status" value="1"/>
</dbReference>
<dbReference type="InterPro" id="IPR002637">
    <property type="entry name" value="RdgB/HAM1"/>
</dbReference>
<dbReference type="RefSeq" id="WP_006582905.1">
    <property type="nucleotide sequence ID" value="NZ_CM001377.1"/>
</dbReference>
<comment type="similarity">
    <text evidence="1 7">Belongs to the HAM1 NTPase family.</text>
</comment>
<dbReference type="Proteomes" id="UP000005730">
    <property type="component" value="Chromosome"/>
</dbReference>
<dbReference type="SUPFAM" id="SSF52972">
    <property type="entry name" value="ITPase-like"/>
    <property type="match status" value="1"/>
</dbReference>
<dbReference type="HAMAP" id="MF_01405">
    <property type="entry name" value="Non_canon_purine_NTPase"/>
    <property type="match status" value="1"/>
</dbReference>
<feature type="binding site" evidence="7">
    <location>
        <position position="74"/>
    </location>
    <ligand>
        <name>substrate</name>
    </ligand>
</feature>
<keyword evidence="9" id="KW-1185">Reference proteome</keyword>
<evidence type="ECO:0000313" key="8">
    <source>
        <dbReference type="EMBL" id="EHM09412.1"/>
    </source>
</evidence>
<keyword evidence="5 7" id="KW-0460">Magnesium</keyword>
<dbReference type="Gene3D" id="3.90.950.10">
    <property type="match status" value="1"/>
</dbReference>
<dbReference type="GO" id="GO:0000166">
    <property type="term" value="F:nucleotide binding"/>
    <property type="evidence" value="ECO:0007669"/>
    <property type="project" value="UniProtKB-KW"/>
</dbReference>
<dbReference type="GO" id="GO:0035870">
    <property type="term" value="F:dITP diphosphatase activity"/>
    <property type="evidence" value="ECO:0007669"/>
    <property type="project" value="UniProtKB-UniRule"/>
</dbReference>
<gene>
    <name evidence="8" type="ORF">TheveDRAFT_0232</name>
</gene>
<dbReference type="eggNOG" id="COG0127">
    <property type="taxonomic scope" value="Bacteria"/>
</dbReference>
<dbReference type="InterPro" id="IPR020922">
    <property type="entry name" value="dITP/XTP_pyrophosphatase"/>
</dbReference>
<evidence type="ECO:0000256" key="5">
    <source>
        <dbReference type="ARBA" id="ARBA00022842"/>
    </source>
</evidence>
<comment type="catalytic activity">
    <reaction evidence="7">
        <text>ITP + H2O = IMP + diphosphate + H(+)</text>
        <dbReference type="Rhea" id="RHEA:29399"/>
        <dbReference type="ChEBI" id="CHEBI:15377"/>
        <dbReference type="ChEBI" id="CHEBI:15378"/>
        <dbReference type="ChEBI" id="CHEBI:33019"/>
        <dbReference type="ChEBI" id="CHEBI:58053"/>
        <dbReference type="ChEBI" id="CHEBI:61402"/>
        <dbReference type="EC" id="3.6.1.66"/>
    </reaction>
</comment>